<dbReference type="AlphaFoldDB" id="A0A6J1T0C6"/>
<feature type="region of interest" description="Disordered" evidence="1">
    <location>
        <begin position="302"/>
        <end position="326"/>
    </location>
</feature>
<keyword evidence="3" id="KW-1185">Reference proteome</keyword>
<dbReference type="Gene3D" id="1.10.10.60">
    <property type="entry name" value="Homeodomain-like"/>
    <property type="match status" value="1"/>
</dbReference>
<dbReference type="Proteomes" id="UP000504606">
    <property type="component" value="Unplaced"/>
</dbReference>
<accession>A0A6J1T0C6</accession>
<dbReference type="Pfam" id="PF13837">
    <property type="entry name" value="Myb_DNA-bind_4"/>
    <property type="match status" value="1"/>
</dbReference>
<feature type="domain" description="Myb/SANT-like DNA-binding" evidence="2">
    <location>
        <begin position="106"/>
        <end position="194"/>
    </location>
</feature>
<dbReference type="RefSeq" id="XP_026286653.1">
    <property type="nucleotide sequence ID" value="XM_026430868.2"/>
</dbReference>
<feature type="region of interest" description="Disordered" evidence="1">
    <location>
        <begin position="206"/>
        <end position="257"/>
    </location>
</feature>
<feature type="compositionally biased region" description="Low complexity" evidence="1">
    <location>
        <begin position="208"/>
        <end position="222"/>
    </location>
</feature>
<dbReference type="OrthoDB" id="6610952at2759"/>
<evidence type="ECO:0000256" key="1">
    <source>
        <dbReference type="SAM" id="MobiDB-lite"/>
    </source>
</evidence>
<sequence length="326" mass="36002">MNVNLTLDQHQLCMTPEGALVPGDVPGTFIIYDTLNNRTLNVPMEHSPKVVGFLAAKPKTIIQNVLANNEDGAEAPAASEDCSSEIGEIWIKNSGKPSPLDVQARDDLISLYGSEKYQALMADKKTTKKRVWEMLADEMKKKGYLFGDRDAGKVCSQKWRNMEGETLKVLAAAGPNNTGGGQVKKPSYFEEVHAVVKDKAKAVPKNLQDSLASSSSQDVSQKISDDEEEPRPSDAASEVSPFLKVQTSSQPKRSPNNLEILKFLKEDAEKKDRQNENLIQFLKKKARKDDKRKRSFLSVLERIAGAKKSKTDDQETESSEEGSSSD</sequence>
<name>A0A6J1T0C6_FRAOC</name>
<feature type="compositionally biased region" description="Polar residues" evidence="1">
    <location>
        <begin position="245"/>
        <end position="257"/>
    </location>
</feature>
<evidence type="ECO:0000259" key="2">
    <source>
        <dbReference type="Pfam" id="PF13837"/>
    </source>
</evidence>
<evidence type="ECO:0000313" key="4">
    <source>
        <dbReference type="RefSeq" id="XP_026286653.1"/>
    </source>
</evidence>
<gene>
    <name evidence="4" type="primary">LOC113212251</name>
</gene>
<protein>
    <submittedName>
        <fullName evidence="4">Uncharacterized protein LOC113212251</fullName>
    </submittedName>
</protein>
<dbReference type="GeneID" id="113212251"/>
<evidence type="ECO:0000313" key="3">
    <source>
        <dbReference type="Proteomes" id="UP000504606"/>
    </source>
</evidence>
<reference evidence="4" key="1">
    <citation type="submission" date="2025-08" db="UniProtKB">
        <authorList>
            <consortium name="RefSeq"/>
        </authorList>
    </citation>
    <scope>IDENTIFICATION</scope>
    <source>
        <tissue evidence="4">Whole organism</tissue>
    </source>
</reference>
<organism evidence="3 4">
    <name type="scientific">Frankliniella occidentalis</name>
    <name type="common">Western flower thrips</name>
    <name type="synonym">Euthrips occidentalis</name>
    <dbReference type="NCBI Taxonomy" id="133901"/>
    <lineage>
        <taxon>Eukaryota</taxon>
        <taxon>Metazoa</taxon>
        <taxon>Ecdysozoa</taxon>
        <taxon>Arthropoda</taxon>
        <taxon>Hexapoda</taxon>
        <taxon>Insecta</taxon>
        <taxon>Pterygota</taxon>
        <taxon>Neoptera</taxon>
        <taxon>Paraneoptera</taxon>
        <taxon>Thysanoptera</taxon>
        <taxon>Terebrantia</taxon>
        <taxon>Thripoidea</taxon>
        <taxon>Thripidae</taxon>
        <taxon>Frankliniella</taxon>
    </lineage>
</organism>
<dbReference type="InterPro" id="IPR044822">
    <property type="entry name" value="Myb_DNA-bind_4"/>
</dbReference>
<proteinExistence type="predicted"/>
<dbReference type="KEGG" id="foc:113212251"/>